<evidence type="ECO:0000256" key="19">
    <source>
        <dbReference type="SAM" id="Phobius"/>
    </source>
</evidence>
<accession>A0AAX6NFE0</accession>
<dbReference type="Proteomes" id="UP001269400">
    <property type="component" value="Unassembled WGS sequence"/>
</dbReference>
<evidence type="ECO:0000256" key="8">
    <source>
        <dbReference type="ARBA" id="ARBA00022692"/>
    </source>
</evidence>
<evidence type="ECO:0000256" key="3">
    <source>
        <dbReference type="ARBA" id="ARBA00022475"/>
    </source>
</evidence>
<dbReference type="InterPro" id="IPR036950">
    <property type="entry name" value="PBP_transglycosylase"/>
</dbReference>
<dbReference type="GO" id="GO:0006508">
    <property type="term" value="P:proteolysis"/>
    <property type="evidence" value="ECO:0007669"/>
    <property type="project" value="UniProtKB-KW"/>
</dbReference>
<comment type="caution">
    <text evidence="22">The sequence shown here is derived from an EMBL/GenBank/DDBJ whole genome shotgun (WGS) entry which is preliminary data.</text>
</comment>
<evidence type="ECO:0000256" key="7">
    <source>
        <dbReference type="ARBA" id="ARBA00022679"/>
    </source>
</evidence>
<dbReference type="InterPro" id="IPR001264">
    <property type="entry name" value="Glyco_trans_51"/>
</dbReference>
<evidence type="ECO:0000256" key="6">
    <source>
        <dbReference type="ARBA" id="ARBA00022676"/>
    </source>
</evidence>
<dbReference type="Pfam" id="PF00905">
    <property type="entry name" value="Transpeptidase"/>
    <property type="match status" value="1"/>
</dbReference>
<keyword evidence="12 19" id="KW-1133">Transmembrane helix</keyword>
<dbReference type="InterPro" id="IPR023346">
    <property type="entry name" value="Lysozyme-like_dom_sf"/>
</dbReference>
<dbReference type="GO" id="GO:0008658">
    <property type="term" value="F:penicillin binding"/>
    <property type="evidence" value="ECO:0007669"/>
    <property type="project" value="InterPro"/>
</dbReference>
<evidence type="ECO:0000256" key="10">
    <source>
        <dbReference type="ARBA" id="ARBA00022960"/>
    </source>
</evidence>
<evidence type="ECO:0000256" key="1">
    <source>
        <dbReference type="ARBA" id="ARBA00007090"/>
    </source>
</evidence>
<dbReference type="GO" id="GO:0009252">
    <property type="term" value="P:peptidoglycan biosynthetic process"/>
    <property type="evidence" value="ECO:0007669"/>
    <property type="project" value="UniProtKB-KW"/>
</dbReference>
<evidence type="ECO:0000256" key="12">
    <source>
        <dbReference type="ARBA" id="ARBA00022989"/>
    </source>
</evidence>
<dbReference type="RefSeq" id="WP_316911436.1">
    <property type="nucleotide sequence ID" value="NZ_JAPTGD010000002.1"/>
</dbReference>
<keyword evidence="13 19" id="KW-0472">Membrane</keyword>
<evidence type="ECO:0000259" key="21">
    <source>
        <dbReference type="Pfam" id="PF00912"/>
    </source>
</evidence>
<evidence type="ECO:0000256" key="13">
    <source>
        <dbReference type="ARBA" id="ARBA00023136"/>
    </source>
</evidence>
<feature type="compositionally biased region" description="Basic and acidic residues" evidence="18">
    <location>
        <begin position="750"/>
        <end position="764"/>
    </location>
</feature>
<dbReference type="SUPFAM" id="SSF53955">
    <property type="entry name" value="Lysozyme-like"/>
    <property type="match status" value="1"/>
</dbReference>
<reference evidence="22" key="2">
    <citation type="submission" date="2022-12" db="EMBL/GenBank/DDBJ databases">
        <authorList>
            <person name="Dechsakulwatana C."/>
            <person name="Rungsihiranrut A."/>
            <person name="Muangchinda C."/>
            <person name="Ningthoujam R."/>
            <person name="Klankeo P."/>
            <person name="Pinyakong O."/>
        </authorList>
    </citation>
    <scope>NUCLEOTIDE SEQUENCE</scope>
    <source>
        <strain evidence="22">TL01-2</strain>
    </source>
</reference>
<evidence type="ECO:0000256" key="5">
    <source>
        <dbReference type="ARBA" id="ARBA00022670"/>
    </source>
</evidence>
<dbReference type="GO" id="GO:0030288">
    <property type="term" value="C:outer membrane-bounded periplasmic space"/>
    <property type="evidence" value="ECO:0007669"/>
    <property type="project" value="TreeGrafter"/>
</dbReference>
<keyword evidence="3" id="KW-1003">Cell membrane</keyword>
<evidence type="ECO:0000256" key="15">
    <source>
        <dbReference type="ARBA" id="ARBA00023316"/>
    </source>
</evidence>
<feature type="region of interest" description="Disordered" evidence="18">
    <location>
        <begin position="717"/>
        <end position="848"/>
    </location>
</feature>
<feature type="compositionally biased region" description="Basic and acidic residues" evidence="18">
    <location>
        <begin position="717"/>
        <end position="736"/>
    </location>
</feature>
<feature type="compositionally biased region" description="Polar residues" evidence="18">
    <location>
        <begin position="766"/>
        <end position="776"/>
    </location>
</feature>
<keyword evidence="11" id="KW-0573">Peptidoglycan synthesis</keyword>
<evidence type="ECO:0000256" key="2">
    <source>
        <dbReference type="ARBA" id="ARBA00007739"/>
    </source>
</evidence>
<reference evidence="22" key="1">
    <citation type="journal article" date="2022" name="J Environ Chem Eng">
        <title>Biodegradation of petroleum oil using a constructed nonpathogenic and heavy metal-tolerant bacterial consortium isolated from marine sponges.</title>
        <authorList>
            <person name="Dechsakulwatana C."/>
            <person name="Rungsihiranrut A."/>
            <person name="Muangchinda C."/>
            <person name="Ningthoujam R."/>
            <person name="Klankeo P."/>
            <person name="Pinyakong O."/>
        </authorList>
    </citation>
    <scope>NUCLEOTIDE SEQUENCE</scope>
    <source>
        <strain evidence="22">TL01-2</strain>
    </source>
</reference>
<keyword evidence="9" id="KW-0378">Hydrolase</keyword>
<dbReference type="PANTHER" id="PTHR32282:SF32">
    <property type="entry name" value="PENICILLIN-BINDING PROTEIN 2A"/>
    <property type="match status" value="1"/>
</dbReference>
<keyword evidence="15" id="KW-0961">Cell wall biogenesis/degradation</keyword>
<evidence type="ECO:0000256" key="16">
    <source>
        <dbReference type="ARBA" id="ARBA00034000"/>
    </source>
</evidence>
<dbReference type="EMBL" id="JAPTGD010000002">
    <property type="protein sequence ID" value="MDU9694225.1"/>
    <property type="molecule type" value="Genomic_DNA"/>
</dbReference>
<organism evidence="22 23">
    <name type="scientific">Priestia aryabhattai</name>
    <name type="common">Bacillus aryabhattai</name>
    <dbReference type="NCBI Taxonomy" id="412384"/>
    <lineage>
        <taxon>Bacteria</taxon>
        <taxon>Bacillati</taxon>
        <taxon>Bacillota</taxon>
        <taxon>Bacilli</taxon>
        <taxon>Bacillales</taxon>
        <taxon>Bacillaceae</taxon>
        <taxon>Priestia</taxon>
    </lineage>
</organism>
<dbReference type="Gene3D" id="3.40.710.10">
    <property type="entry name" value="DD-peptidase/beta-lactamase superfamily"/>
    <property type="match status" value="1"/>
</dbReference>
<sequence length="848" mass="94831">MGIRHTTRNIFKATMVSLLFTAIVGLLTGLIVNQRFASIELDGEKLRIEPKPTRIYDAQGNKMAEFEKDRKEMTPYSEIPKEIIEGVVATEDREFFNHAGVNVRTIFRAVLVDLRSGSFEQGGSTVTQQLAKGIYLNPGKTLDRKIQEAVYATAIEKEYSKQDIIAFYLNHNFYGQRAYGVKNAIKTYFGMTIEEFEKQDKIDRIARSALLAGIPQSPSVLNPYANKEQAMQRRNTVLTNMYVRGYITREEYEAAKTKDFLVLQQPKIADDEQIHYPEYVHYVLSEASKILDMPIEEVMYSGVTLYTSFEPEVYKAMRQHMSNSSLYPTNPAGDDQKIQGASVFVNPQNGEIYAMTGSRDEITQFLSFNRAFQAKRGPGSSFKPIMDYGPALETGKWNPYSTVQCQSSFGTYFVKDHNCNGSKSMAEALRLSNNGPAVWMLQQVGIDYARAYVKKLGIDLTDNDVYLPIALGGLEYGVTPLEMADAYQVFANGGKRAEAHTIRRMVNYLDEVVYEPEQPKQVIRAEAADQMKSMLRSVVTNGTGRNAEVPGYKISGKTGTNENPSGHGNKDIWFAGFTDNMVGIVWMGFDNADSRHYIPSGQTSYIAAKMFGEIAKDTLKILPKAKITAQQSNVDKISIELFRNTEGNQVTVKWEDKPGLKYEIHRNDAIIGDSLDGSYTDTNLKAEKTYTYQVVGFDEKTGQKVLESNKSSIQLPKVEEKPVVEEKPAVEDKPVVEETPPATKEEDDTTEQKPTKEEATREETPQTEAPKQSETQPQKETETDPQKTQTPSSGDTTGTDVKGTEQKDSGSQEETTQTKAGQTTSGGDNNSQNQKVTEQQPKTETNNL</sequence>
<feature type="compositionally biased region" description="Polar residues" evidence="18">
    <location>
        <begin position="786"/>
        <end position="799"/>
    </location>
</feature>
<keyword evidence="6" id="KW-0328">Glycosyltransferase</keyword>
<evidence type="ECO:0000256" key="18">
    <source>
        <dbReference type="SAM" id="MobiDB-lite"/>
    </source>
</evidence>
<dbReference type="PROSITE" id="PS50096">
    <property type="entry name" value="IQ"/>
    <property type="match status" value="1"/>
</dbReference>
<dbReference type="GO" id="GO:0009002">
    <property type="term" value="F:serine-type D-Ala-D-Ala carboxypeptidase activity"/>
    <property type="evidence" value="ECO:0007669"/>
    <property type="project" value="UniProtKB-EC"/>
</dbReference>
<evidence type="ECO:0000256" key="4">
    <source>
        <dbReference type="ARBA" id="ARBA00022645"/>
    </source>
</evidence>
<keyword evidence="7" id="KW-0808">Transferase</keyword>
<gene>
    <name evidence="22" type="ORF">O0Q50_23855</name>
</gene>
<evidence type="ECO:0000256" key="17">
    <source>
        <dbReference type="ARBA" id="ARBA00049902"/>
    </source>
</evidence>
<dbReference type="GO" id="GO:0008955">
    <property type="term" value="F:peptidoglycan glycosyltransferase activity"/>
    <property type="evidence" value="ECO:0007669"/>
    <property type="project" value="UniProtKB-EC"/>
</dbReference>
<dbReference type="Gene3D" id="1.10.3810.10">
    <property type="entry name" value="Biosynthetic peptidoglycan transglycosylase-like"/>
    <property type="match status" value="1"/>
</dbReference>
<feature type="transmembrane region" description="Helical" evidence="19">
    <location>
        <begin position="12"/>
        <end position="32"/>
    </location>
</feature>
<dbReference type="Gene3D" id="2.60.40.10">
    <property type="entry name" value="Immunoglobulins"/>
    <property type="match status" value="1"/>
</dbReference>
<comment type="catalytic activity">
    <reaction evidence="16">
        <text>Preferential cleavage: (Ac)2-L-Lys-D-Ala-|-D-Ala. Also transpeptidation of peptidyl-alanyl moieties that are N-acyl substituents of D-alanine.</text>
        <dbReference type="EC" id="3.4.16.4"/>
    </reaction>
</comment>
<evidence type="ECO:0000259" key="20">
    <source>
        <dbReference type="Pfam" id="PF00905"/>
    </source>
</evidence>
<evidence type="ECO:0000256" key="9">
    <source>
        <dbReference type="ARBA" id="ARBA00022801"/>
    </source>
</evidence>
<evidence type="ECO:0000313" key="23">
    <source>
        <dbReference type="Proteomes" id="UP001269400"/>
    </source>
</evidence>
<dbReference type="InterPro" id="IPR050396">
    <property type="entry name" value="Glycosyltr_51/Transpeptidase"/>
</dbReference>
<name>A0AAX6NFE0_PRIAR</name>
<dbReference type="InterPro" id="IPR013783">
    <property type="entry name" value="Ig-like_fold"/>
</dbReference>
<comment type="similarity">
    <text evidence="2">In the N-terminal section; belongs to the glycosyltransferase 51 family.</text>
</comment>
<comment type="catalytic activity">
    <reaction evidence="17">
        <text>[GlcNAc-(1-&gt;4)-Mur2Ac(oyl-L-Ala-gamma-D-Glu-L-Lys-D-Ala-D-Ala)](n)-di-trans,octa-cis-undecaprenyl diphosphate + beta-D-GlcNAc-(1-&gt;4)-Mur2Ac(oyl-L-Ala-gamma-D-Glu-L-Lys-D-Ala-D-Ala)-di-trans,octa-cis-undecaprenyl diphosphate = [GlcNAc-(1-&gt;4)-Mur2Ac(oyl-L-Ala-gamma-D-Glu-L-Lys-D-Ala-D-Ala)](n+1)-di-trans,octa-cis-undecaprenyl diphosphate + di-trans,octa-cis-undecaprenyl diphosphate + H(+)</text>
        <dbReference type="Rhea" id="RHEA:23708"/>
        <dbReference type="Rhea" id="RHEA-COMP:9602"/>
        <dbReference type="Rhea" id="RHEA-COMP:9603"/>
        <dbReference type="ChEBI" id="CHEBI:15378"/>
        <dbReference type="ChEBI" id="CHEBI:58405"/>
        <dbReference type="ChEBI" id="CHEBI:60033"/>
        <dbReference type="ChEBI" id="CHEBI:78435"/>
        <dbReference type="EC" id="2.4.99.28"/>
    </reaction>
</comment>
<protein>
    <submittedName>
        <fullName evidence="22">Transglycosylase domain-containing protein</fullName>
    </submittedName>
</protein>
<dbReference type="Pfam" id="PF00912">
    <property type="entry name" value="Transgly"/>
    <property type="match status" value="1"/>
</dbReference>
<proteinExistence type="inferred from homology"/>
<dbReference type="GO" id="GO:0071555">
    <property type="term" value="P:cell wall organization"/>
    <property type="evidence" value="ECO:0007669"/>
    <property type="project" value="UniProtKB-KW"/>
</dbReference>
<feature type="compositionally biased region" description="Polar residues" evidence="18">
    <location>
        <begin position="812"/>
        <end position="848"/>
    </location>
</feature>
<feature type="domain" description="Penicillin-binding protein transpeptidase" evidence="20">
    <location>
        <begin position="340"/>
        <end position="614"/>
    </location>
</feature>
<evidence type="ECO:0000313" key="22">
    <source>
        <dbReference type="EMBL" id="MDU9694225.1"/>
    </source>
</evidence>
<dbReference type="SUPFAM" id="SSF56601">
    <property type="entry name" value="beta-lactamase/transpeptidase-like"/>
    <property type="match status" value="1"/>
</dbReference>
<keyword evidence="10" id="KW-0133">Cell shape</keyword>
<dbReference type="FunFam" id="1.10.3810.10:FF:000001">
    <property type="entry name" value="Penicillin-binding protein 1A"/>
    <property type="match status" value="1"/>
</dbReference>
<evidence type="ECO:0000256" key="11">
    <source>
        <dbReference type="ARBA" id="ARBA00022984"/>
    </source>
</evidence>
<evidence type="ECO:0000256" key="14">
    <source>
        <dbReference type="ARBA" id="ARBA00023268"/>
    </source>
</evidence>
<keyword evidence="14" id="KW-0511">Multifunctional enzyme</keyword>
<comment type="similarity">
    <text evidence="1">In the C-terminal section; belongs to the transpeptidase family.</text>
</comment>
<dbReference type="AlphaFoldDB" id="A0AAX6NFE0"/>
<keyword evidence="5" id="KW-0645">Protease</keyword>
<dbReference type="PANTHER" id="PTHR32282">
    <property type="entry name" value="BINDING PROTEIN TRANSPEPTIDASE, PUTATIVE-RELATED"/>
    <property type="match status" value="1"/>
</dbReference>
<dbReference type="InterPro" id="IPR001460">
    <property type="entry name" value="PCN-bd_Tpept"/>
</dbReference>
<keyword evidence="8 19" id="KW-0812">Transmembrane</keyword>
<keyword evidence="4" id="KW-0121">Carboxypeptidase</keyword>
<feature type="domain" description="Glycosyl transferase family 51" evidence="21">
    <location>
        <begin position="60"/>
        <end position="241"/>
    </location>
</feature>
<dbReference type="GO" id="GO:0008360">
    <property type="term" value="P:regulation of cell shape"/>
    <property type="evidence" value="ECO:0007669"/>
    <property type="project" value="UniProtKB-KW"/>
</dbReference>
<dbReference type="InterPro" id="IPR012338">
    <property type="entry name" value="Beta-lactam/transpept-like"/>
</dbReference>